<sequence>MSIINDQTVVTAKCDQVLVGFATLDGNYIDMLFVHMDYQRQGIAQGLYEILEQIALTKGVSSIYSHVTKNSSRLLTKTQFKNRNGTDRRSQERPDDQFYYA</sequence>
<dbReference type="Gene3D" id="3.40.630.30">
    <property type="match status" value="1"/>
</dbReference>
<name>A0ABY7WHT2_9SPHI</name>
<keyword evidence="3" id="KW-0012">Acyltransferase</keyword>
<dbReference type="InterPro" id="IPR000182">
    <property type="entry name" value="GNAT_dom"/>
</dbReference>
<keyword evidence="4" id="KW-1185">Reference proteome</keyword>
<protein>
    <submittedName>
        <fullName evidence="3">GNAT family N-acetyltransferase</fullName>
        <ecNumber evidence="3">2.3.1.-</ecNumber>
    </submittedName>
</protein>
<evidence type="ECO:0000313" key="4">
    <source>
        <dbReference type="Proteomes" id="UP001221558"/>
    </source>
</evidence>
<feature type="region of interest" description="Disordered" evidence="1">
    <location>
        <begin position="78"/>
        <end position="101"/>
    </location>
</feature>
<reference evidence="3 4" key="1">
    <citation type="submission" date="2023-02" db="EMBL/GenBank/DDBJ databases">
        <title>Genome sequence of Sphingobacterium sp. KACC 22765.</title>
        <authorList>
            <person name="Kim S."/>
            <person name="Heo J."/>
            <person name="Kwon S.-W."/>
        </authorList>
    </citation>
    <scope>NUCLEOTIDE SEQUENCE [LARGE SCALE GENOMIC DNA]</scope>
    <source>
        <strain evidence="3 4">KACC 22765</strain>
    </source>
</reference>
<dbReference type="EMBL" id="CP117880">
    <property type="protein sequence ID" value="WDF66959.1"/>
    <property type="molecule type" value="Genomic_DNA"/>
</dbReference>
<dbReference type="InterPro" id="IPR016181">
    <property type="entry name" value="Acyl_CoA_acyltransferase"/>
</dbReference>
<accession>A0ABY7WHT2</accession>
<evidence type="ECO:0000256" key="1">
    <source>
        <dbReference type="SAM" id="MobiDB-lite"/>
    </source>
</evidence>
<evidence type="ECO:0000313" key="3">
    <source>
        <dbReference type="EMBL" id="WDF66959.1"/>
    </source>
</evidence>
<dbReference type="RefSeq" id="WP_274265699.1">
    <property type="nucleotide sequence ID" value="NZ_CP117880.1"/>
</dbReference>
<dbReference type="Proteomes" id="UP001221558">
    <property type="component" value="Chromosome"/>
</dbReference>
<feature type="domain" description="N-acetyltransferase" evidence="2">
    <location>
        <begin position="1"/>
        <end position="101"/>
    </location>
</feature>
<evidence type="ECO:0000259" key="2">
    <source>
        <dbReference type="PROSITE" id="PS51186"/>
    </source>
</evidence>
<dbReference type="PROSITE" id="PS51186">
    <property type="entry name" value="GNAT"/>
    <property type="match status" value="1"/>
</dbReference>
<dbReference type="Pfam" id="PF13673">
    <property type="entry name" value="Acetyltransf_10"/>
    <property type="match status" value="1"/>
</dbReference>
<keyword evidence="3" id="KW-0808">Transferase</keyword>
<dbReference type="SUPFAM" id="SSF55729">
    <property type="entry name" value="Acyl-CoA N-acyltransferases (Nat)"/>
    <property type="match status" value="1"/>
</dbReference>
<dbReference type="EC" id="2.3.1.-" evidence="3"/>
<feature type="compositionally biased region" description="Basic and acidic residues" evidence="1">
    <location>
        <begin position="84"/>
        <end position="101"/>
    </location>
</feature>
<dbReference type="CDD" id="cd04301">
    <property type="entry name" value="NAT_SF"/>
    <property type="match status" value="1"/>
</dbReference>
<gene>
    <name evidence="3" type="ORF">PQ465_11640</name>
</gene>
<dbReference type="GO" id="GO:0016746">
    <property type="term" value="F:acyltransferase activity"/>
    <property type="evidence" value="ECO:0007669"/>
    <property type="project" value="UniProtKB-KW"/>
</dbReference>
<proteinExistence type="predicted"/>
<organism evidence="3 4">
    <name type="scientific">Sphingobacterium oryzagri</name>
    <dbReference type="NCBI Taxonomy" id="3025669"/>
    <lineage>
        <taxon>Bacteria</taxon>
        <taxon>Pseudomonadati</taxon>
        <taxon>Bacteroidota</taxon>
        <taxon>Sphingobacteriia</taxon>
        <taxon>Sphingobacteriales</taxon>
        <taxon>Sphingobacteriaceae</taxon>
        <taxon>Sphingobacterium</taxon>
    </lineage>
</organism>